<sequence>MDPPMPHTSATRFNFSDIHERLQRLSLLRYHFNLHGMTTDLQEDALELANGSFGAMAVAANNQHQNHQQQQRHQPCNHNQFAQAHDHQHHGSISTGNHTNSYRYHGQDLVASIRGHYPLEISPEFFVEKCSWLLTNKRHCAALIVILAG</sequence>
<accession>Q6ILR7</accession>
<dbReference type="AlphaFoldDB" id="Q6ILR7"/>
<organism evidence="1">
    <name type="scientific">Drosophila melanogaster</name>
    <name type="common">Fruit fly</name>
    <dbReference type="NCBI Taxonomy" id="7227"/>
    <lineage>
        <taxon>Eukaryota</taxon>
        <taxon>Metazoa</taxon>
        <taxon>Ecdysozoa</taxon>
        <taxon>Arthropoda</taxon>
        <taxon>Hexapoda</taxon>
        <taxon>Insecta</taxon>
        <taxon>Pterygota</taxon>
        <taxon>Neoptera</taxon>
        <taxon>Endopterygota</taxon>
        <taxon>Diptera</taxon>
        <taxon>Brachycera</taxon>
        <taxon>Muscomorpha</taxon>
        <taxon>Ephydroidea</taxon>
        <taxon>Drosophilidae</taxon>
        <taxon>Drosophila</taxon>
        <taxon>Sophophora</taxon>
    </lineage>
</organism>
<proteinExistence type="predicted"/>
<evidence type="ECO:0000313" key="1">
    <source>
        <dbReference type="EMBL" id="DAA02794.1"/>
    </source>
</evidence>
<reference evidence="1" key="1">
    <citation type="journal article" date="2003" name="Genome Biol.">
        <title>An integrated gene annotation and transcriptional profiling approach towards the full gene content of the Drosophila genome.</title>
        <authorList>
            <person name="Hild M."/>
            <person name="Beckmann B."/>
            <person name="Haas S.A."/>
            <person name="Koch B."/>
            <person name="Solovyev V."/>
            <person name="Busold C."/>
            <person name="Fellenberg K."/>
            <person name="Boutros M."/>
            <person name="Vingron M."/>
            <person name="Sauer F."/>
            <person name="Hoheisel J.D."/>
            <person name="Paro R."/>
        </authorList>
    </citation>
    <scope>NUCLEOTIDE SEQUENCE</scope>
</reference>
<protein>
    <submittedName>
        <fullName evidence="1">HDC08564</fullName>
    </submittedName>
</protein>
<gene>
    <name evidence="1" type="ORF">HDC08564</name>
</gene>
<dbReference type="EMBL" id="BK001949">
    <property type="protein sequence ID" value="DAA02794.1"/>
    <property type="molecule type" value="Genomic_DNA"/>
</dbReference>
<name>Q6ILR7_DROME</name>